<keyword evidence="1" id="KW-0112">Calmodulin-binding</keyword>
<feature type="compositionally biased region" description="Basic and acidic residues" evidence="4">
    <location>
        <begin position="66"/>
        <end position="77"/>
    </location>
</feature>
<feature type="region of interest" description="Disordered" evidence="4">
    <location>
        <begin position="269"/>
        <end position="337"/>
    </location>
</feature>
<feature type="domain" description="DUF4005" evidence="5">
    <location>
        <begin position="473"/>
        <end position="542"/>
    </location>
</feature>
<dbReference type="Pfam" id="PF13178">
    <property type="entry name" value="DUF4005"/>
    <property type="match status" value="1"/>
</dbReference>
<dbReference type="InParanoid" id="A0A200QS57"/>
<evidence type="ECO:0000256" key="1">
    <source>
        <dbReference type="ARBA" id="ARBA00022860"/>
    </source>
</evidence>
<dbReference type="Pfam" id="PF00612">
    <property type="entry name" value="IQ"/>
    <property type="match status" value="2"/>
</dbReference>
<feature type="compositionally biased region" description="Polar residues" evidence="4">
    <location>
        <begin position="297"/>
        <end position="314"/>
    </location>
</feature>
<dbReference type="PROSITE" id="PS50096">
    <property type="entry name" value="IQ"/>
    <property type="match status" value="2"/>
</dbReference>
<evidence type="ECO:0000256" key="3">
    <source>
        <dbReference type="ARBA" id="ARBA00024378"/>
    </source>
</evidence>
<name>A0A200QS57_MACCD</name>
<sequence>MGKSPGKWIKTLLFGKKASRSNLSKGRDSPKTTSDKGAWVADNAAIADLVVGPPSISQPAYATIDRNGRNPESEERVAPILPRDGVVPVPEIQDADKQGNTGSSAPNDPERIREEHAATKAQAAFRGYLARRAFRALRGIIRLQALVRGHLVRRQAVATLCCLQGIVKLQALYRGKRVRHSDIALEVCKRCSPQKLLDAKCSHSVGVKASLLNEKPSQIVFVRKLLESSQSAVPLCLQYGFGEPNSAWNWLERWTTSRAWGPLPQQKKIINSKSQKREGSFQNVDVETSRPKRSVRRASTANVDSGSVHSPSESVKSKRNSRKLPNHSVDPMQERQQLEVEKVKRNLRKVSNSTIEINDQQQVDTEKPKRNVRKTSSSPTPDVPEQGLGEFAEKTLEDSSVKMSTQSDVEITATPLAANGLDDMLHDIHPAVELPPLESHSEDENSPVTNGELISKEDQASNENQKSRRRASFPAKQEYPENGSQKTPKLPSYMQATESAKAKLRAQNSLMFGQDGEEKSGLPRRHSLPSATNGKLSSVSPRTQGLVLASGKGGNKNDRSVLSSRDGFLCEKLFPTFNHAISYEHQVKVTQKQHRWYSRRLSKQSGKDDFAESWVLKKLSKGDKSECLSTVIS</sequence>
<dbReference type="SMART" id="SM00015">
    <property type="entry name" value="IQ"/>
    <property type="match status" value="2"/>
</dbReference>
<feature type="region of interest" description="Disordered" evidence="4">
    <location>
        <begin position="61"/>
        <end position="81"/>
    </location>
</feature>
<reference evidence="6 7" key="1">
    <citation type="journal article" date="2017" name="Mol. Plant">
        <title>The Genome of Medicinal Plant Macleaya cordata Provides New Insights into Benzylisoquinoline Alkaloids Metabolism.</title>
        <authorList>
            <person name="Liu X."/>
            <person name="Liu Y."/>
            <person name="Huang P."/>
            <person name="Ma Y."/>
            <person name="Qing Z."/>
            <person name="Tang Q."/>
            <person name="Cao H."/>
            <person name="Cheng P."/>
            <person name="Zheng Y."/>
            <person name="Yuan Z."/>
            <person name="Zhou Y."/>
            <person name="Liu J."/>
            <person name="Tang Z."/>
            <person name="Zhuo Y."/>
            <person name="Zhang Y."/>
            <person name="Yu L."/>
            <person name="Huang J."/>
            <person name="Yang P."/>
            <person name="Peng Q."/>
            <person name="Zhang J."/>
            <person name="Jiang W."/>
            <person name="Zhang Z."/>
            <person name="Lin K."/>
            <person name="Ro D.K."/>
            <person name="Chen X."/>
            <person name="Xiong X."/>
            <person name="Shang Y."/>
            <person name="Huang S."/>
            <person name="Zeng J."/>
        </authorList>
    </citation>
    <scope>NUCLEOTIDE SEQUENCE [LARGE SCALE GENOMIC DNA]</scope>
    <source>
        <strain evidence="7">cv. BLH2017</strain>
        <tissue evidence="6">Root</tissue>
    </source>
</reference>
<feature type="region of interest" description="Disordered" evidence="4">
    <location>
        <begin position="351"/>
        <end position="388"/>
    </location>
</feature>
<dbReference type="InterPro" id="IPR025064">
    <property type="entry name" value="DUF4005"/>
</dbReference>
<dbReference type="Proteomes" id="UP000195402">
    <property type="component" value="Unassembled WGS sequence"/>
</dbReference>
<dbReference type="FunCoup" id="A0A200QS57">
    <property type="interactions" value="2207"/>
</dbReference>
<feature type="compositionally biased region" description="Polar residues" evidence="4">
    <location>
        <begin position="529"/>
        <end position="543"/>
    </location>
</feature>
<dbReference type="GO" id="GO:0005516">
    <property type="term" value="F:calmodulin binding"/>
    <property type="evidence" value="ECO:0007669"/>
    <property type="project" value="UniProtKB-KW"/>
</dbReference>
<feature type="compositionally biased region" description="Polar residues" evidence="4">
    <location>
        <begin position="351"/>
        <end position="363"/>
    </location>
</feature>
<protein>
    <submittedName>
        <fullName evidence="6">IQ motif</fullName>
    </submittedName>
</protein>
<dbReference type="OrthoDB" id="1905649at2759"/>
<proteinExistence type="inferred from homology"/>
<comment type="subunit">
    <text evidence="3">Binds to multiple calmodulin (CaM) in the presence of Ca(2+) and CaM-like proteins.</text>
</comment>
<accession>A0A200QS57</accession>
<gene>
    <name evidence="6" type="ORF">BVC80_285g29</name>
</gene>
<dbReference type="InterPro" id="IPR000048">
    <property type="entry name" value="IQ_motif_EF-hand-BS"/>
</dbReference>
<dbReference type="CDD" id="cd23767">
    <property type="entry name" value="IQCD"/>
    <property type="match status" value="1"/>
</dbReference>
<evidence type="ECO:0000256" key="4">
    <source>
        <dbReference type="SAM" id="MobiDB-lite"/>
    </source>
</evidence>
<organism evidence="6 7">
    <name type="scientific">Macleaya cordata</name>
    <name type="common">Five-seeded plume-poppy</name>
    <name type="synonym">Bocconia cordata</name>
    <dbReference type="NCBI Taxonomy" id="56857"/>
    <lineage>
        <taxon>Eukaryota</taxon>
        <taxon>Viridiplantae</taxon>
        <taxon>Streptophyta</taxon>
        <taxon>Embryophyta</taxon>
        <taxon>Tracheophyta</taxon>
        <taxon>Spermatophyta</taxon>
        <taxon>Magnoliopsida</taxon>
        <taxon>Ranunculales</taxon>
        <taxon>Papaveraceae</taxon>
        <taxon>Papaveroideae</taxon>
        <taxon>Macleaya</taxon>
    </lineage>
</organism>
<dbReference type="AlphaFoldDB" id="A0A200QS57"/>
<evidence type="ECO:0000259" key="5">
    <source>
        <dbReference type="Pfam" id="PF13178"/>
    </source>
</evidence>
<comment type="caution">
    <text evidence="6">The sequence shown here is derived from an EMBL/GenBank/DDBJ whole genome shotgun (WGS) entry which is preliminary data.</text>
</comment>
<feature type="region of interest" description="Disordered" evidence="4">
    <location>
        <begin position="514"/>
        <end position="559"/>
    </location>
</feature>
<evidence type="ECO:0000256" key="2">
    <source>
        <dbReference type="ARBA" id="ARBA00024341"/>
    </source>
</evidence>
<dbReference type="EMBL" id="MVGT01001150">
    <property type="protein sequence ID" value="OVA13314.1"/>
    <property type="molecule type" value="Genomic_DNA"/>
</dbReference>
<dbReference type="STRING" id="56857.A0A200QS57"/>
<dbReference type="OMA" id="NMTGNDE"/>
<evidence type="ECO:0000313" key="6">
    <source>
        <dbReference type="EMBL" id="OVA13314.1"/>
    </source>
</evidence>
<dbReference type="PANTHER" id="PTHR32295">
    <property type="entry name" value="IQ-DOMAIN 5-RELATED"/>
    <property type="match status" value="1"/>
</dbReference>
<keyword evidence="7" id="KW-1185">Reference proteome</keyword>
<evidence type="ECO:0000313" key="7">
    <source>
        <dbReference type="Proteomes" id="UP000195402"/>
    </source>
</evidence>
<dbReference type="PANTHER" id="PTHR32295:SF269">
    <property type="entry name" value="PROTEIN IQ-DOMAIN 28"/>
    <property type="match status" value="1"/>
</dbReference>
<feature type="region of interest" description="Disordered" evidence="4">
    <location>
        <begin position="435"/>
        <end position="502"/>
    </location>
</feature>
<comment type="similarity">
    <text evidence="2">Belongs to the IQD family.</text>
</comment>